<dbReference type="GO" id="GO:0043810">
    <property type="term" value="F:ornithine-acyl [acyl carrier protein] N-acyltransferase activity"/>
    <property type="evidence" value="ECO:0007669"/>
    <property type="project" value="UniProtKB-EC"/>
</dbReference>
<dbReference type="PANTHER" id="PTHR37323">
    <property type="entry name" value="GCN5-RELATED N-ACETYLTRANSFERASE"/>
    <property type="match status" value="1"/>
</dbReference>
<name>A0A090S4D6_9VIBR</name>
<comment type="caution">
    <text evidence="11">The sequence shown here is derived from an EMBL/GenBank/DDBJ whole genome shotgun (WGS) entry which is preliminary data.</text>
</comment>
<evidence type="ECO:0000256" key="1">
    <source>
        <dbReference type="ARBA" id="ARBA00005189"/>
    </source>
</evidence>
<evidence type="ECO:0000256" key="2">
    <source>
        <dbReference type="ARBA" id="ARBA00022516"/>
    </source>
</evidence>
<comment type="catalytic activity">
    <reaction evidence="10">
        <text>a (3R)-hydroxyacyl-[ACP] + L-ornithine = a lyso-ornithine lipid + holo-[ACP] + H(+)</text>
        <dbReference type="Rhea" id="RHEA:20633"/>
        <dbReference type="Rhea" id="RHEA-COMP:9685"/>
        <dbReference type="Rhea" id="RHEA-COMP:9945"/>
        <dbReference type="ChEBI" id="CHEBI:15378"/>
        <dbReference type="ChEBI" id="CHEBI:46911"/>
        <dbReference type="ChEBI" id="CHEBI:64479"/>
        <dbReference type="ChEBI" id="CHEBI:78827"/>
        <dbReference type="ChEBI" id="CHEBI:138482"/>
        <dbReference type="EC" id="2.3.2.30"/>
    </reaction>
    <physiologicalReaction direction="left-to-right" evidence="10">
        <dbReference type="Rhea" id="RHEA:20634"/>
    </physiologicalReaction>
</comment>
<keyword evidence="2" id="KW-0444">Lipid biosynthesis</keyword>
<dbReference type="GO" id="GO:0006629">
    <property type="term" value="P:lipid metabolic process"/>
    <property type="evidence" value="ECO:0007669"/>
    <property type="project" value="UniProtKB-KW"/>
</dbReference>
<evidence type="ECO:0000256" key="8">
    <source>
        <dbReference type="ARBA" id="ARBA00039866"/>
    </source>
</evidence>
<accession>A0A090S4D6</accession>
<dbReference type="AlphaFoldDB" id="A0A090S4D6"/>
<dbReference type="InterPro" id="IPR016181">
    <property type="entry name" value="Acyl_CoA_acyltransferase"/>
</dbReference>
<comment type="function">
    <text evidence="9">Catalyzes the first step in the biosynthesis of ornithine lipids, which are phosphorus-free membrane lipids. Catalyzes the 3-hydroxyacyl-acyl carrier protein-dependent acylation of ornithine to form lyso-ornithine lipid (LOL).</text>
</comment>
<protein>
    <recommendedName>
        <fullName evidence="8">L-ornithine N(alpha)-acyltransferase</fullName>
        <ecNumber evidence="7">2.3.2.30</ecNumber>
    </recommendedName>
</protein>
<sequence>MGRDQTERNVSDSDTSNYQAIAPAVHVSDLLEDIEQLPAEHHLLSSGEFEVYCTTIDHIPSVMHEIGRMRESNFRQVGEGTGQSLDIDQFDKDYHHLFVWDREKHKLVGAYR</sequence>
<evidence type="ECO:0000256" key="4">
    <source>
        <dbReference type="ARBA" id="ARBA00023098"/>
    </source>
</evidence>
<reference evidence="11 12" key="1">
    <citation type="submission" date="2014-09" db="EMBL/GenBank/DDBJ databases">
        <title>Vibrio maritimus JCM 19235. (C45) whole genome shotgun sequence.</title>
        <authorList>
            <person name="Sawabe T."/>
            <person name="Meirelles P."/>
            <person name="Nakanishi M."/>
            <person name="Sayaka M."/>
            <person name="Hattori M."/>
            <person name="Ohkuma M."/>
        </authorList>
    </citation>
    <scope>NUCLEOTIDE SEQUENCE [LARGE SCALE GENOMIC DNA]</scope>
    <source>
        <strain evidence="12">JCM19235</strain>
    </source>
</reference>
<keyword evidence="4" id="KW-0443">Lipid metabolism</keyword>
<comment type="pathway">
    <text evidence="1">Lipid metabolism.</text>
</comment>
<comment type="similarity">
    <text evidence="6">Belongs to the acetyltransferase family. OlsB subfamily.</text>
</comment>
<dbReference type="Proteomes" id="UP000029228">
    <property type="component" value="Unassembled WGS sequence"/>
</dbReference>
<evidence type="ECO:0000256" key="10">
    <source>
        <dbReference type="ARBA" id="ARBA00047785"/>
    </source>
</evidence>
<evidence type="ECO:0000256" key="7">
    <source>
        <dbReference type="ARBA" id="ARBA00039058"/>
    </source>
</evidence>
<gene>
    <name evidence="11" type="ORF">JCM19235_4856</name>
</gene>
<keyword evidence="3" id="KW-0808">Transferase</keyword>
<evidence type="ECO:0000313" key="11">
    <source>
        <dbReference type="EMBL" id="GAL21374.1"/>
    </source>
</evidence>
<dbReference type="STRING" id="990268.JCM19235_4856"/>
<evidence type="ECO:0000256" key="9">
    <source>
        <dbReference type="ARBA" id="ARBA00045724"/>
    </source>
</evidence>
<keyword evidence="5" id="KW-0012">Acyltransferase</keyword>
<dbReference type="EMBL" id="BBMR01000008">
    <property type="protein sequence ID" value="GAL21374.1"/>
    <property type="molecule type" value="Genomic_DNA"/>
</dbReference>
<proteinExistence type="inferred from homology"/>
<organism evidence="11 12">
    <name type="scientific">Vibrio maritimus</name>
    <dbReference type="NCBI Taxonomy" id="990268"/>
    <lineage>
        <taxon>Bacteria</taxon>
        <taxon>Pseudomonadati</taxon>
        <taxon>Pseudomonadota</taxon>
        <taxon>Gammaproteobacteria</taxon>
        <taxon>Vibrionales</taxon>
        <taxon>Vibrionaceae</taxon>
        <taxon>Vibrio</taxon>
    </lineage>
</organism>
<evidence type="ECO:0000313" key="12">
    <source>
        <dbReference type="Proteomes" id="UP000029228"/>
    </source>
</evidence>
<dbReference type="Pfam" id="PF13444">
    <property type="entry name" value="Acetyltransf_5"/>
    <property type="match status" value="1"/>
</dbReference>
<dbReference type="SUPFAM" id="SSF55729">
    <property type="entry name" value="Acyl-CoA N-acyltransferases (Nat)"/>
    <property type="match status" value="1"/>
</dbReference>
<dbReference type="PANTHER" id="PTHR37323:SF1">
    <property type="entry name" value="L-ORNITHINE N(ALPHA)-ACYLTRANSFERASE"/>
    <property type="match status" value="1"/>
</dbReference>
<keyword evidence="12" id="KW-1185">Reference proteome</keyword>
<reference evidence="11 12" key="2">
    <citation type="submission" date="2014-09" db="EMBL/GenBank/DDBJ databases">
        <authorList>
            <consortium name="NBRP consortium"/>
            <person name="Sawabe T."/>
            <person name="Meirelles P."/>
            <person name="Nakanishi M."/>
            <person name="Sayaka M."/>
            <person name="Hattori M."/>
            <person name="Ohkuma M."/>
        </authorList>
    </citation>
    <scope>NUCLEOTIDE SEQUENCE [LARGE SCALE GENOMIC DNA]</scope>
    <source>
        <strain evidence="12">JCM19235</strain>
    </source>
</reference>
<dbReference type="EC" id="2.3.2.30" evidence="7"/>
<evidence type="ECO:0000256" key="5">
    <source>
        <dbReference type="ARBA" id="ARBA00023315"/>
    </source>
</evidence>
<evidence type="ECO:0000256" key="6">
    <source>
        <dbReference type="ARBA" id="ARBA00038095"/>
    </source>
</evidence>
<evidence type="ECO:0000256" key="3">
    <source>
        <dbReference type="ARBA" id="ARBA00022679"/>
    </source>
</evidence>
<dbReference type="InterPro" id="IPR052351">
    <property type="entry name" value="Ornithine_N-alpha-AT"/>
</dbReference>